<sequence>MFGGLLSIKEEEDPGADSPQDLLDRTCNSNIELASILQDLNIDPTLLLAPQSPPQHSPVPSISQAASCQAVSPVASSSEFLSVHAKRKHIHDLTCEETPAEPKGPMQKKAQLTTVSQDLEGEHKLAVSEQRMSGSDSTAIQLFKVFSHPTSRLLTQLPSKFKLAKSGCEAFWRKHCLAISLVKADTNKKHRKTQVCSQCRTIKFPGSTDPAYNHKKKHCSDKVPVTINKPASDLPPWPQPQGIFNTDGADLAMEYEALTKMLTKRVVDPSMPNFTVICNGQNFLRIDCLCQT</sequence>
<evidence type="ECO:0000256" key="1">
    <source>
        <dbReference type="SAM" id="MobiDB-lite"/>
    </source>
</evidence>
<feature type="region of interest" description="Disordered" evidence="1">
    <location>
        <begin position="1"/>
        <end position="20"/>
    </location>
</feature>
<dbReference type="HOGENOM" id="CLU_953631_0_0_1"/>
<gene>
    <name evidence="2" type="ORF">SERLADRAFT_435459</name>
</gene>
<evidence type="ECO:0000313" key="2">
    <source>
        <dbReference type="EMBL" id="EGO27693.1"/>
    </source>
</evidence>
<dbReference type="GeneID" id="18814542"/>
<dbReference type="Proteomes" id="UP000008064">
    <property type="component" value="Unassembled WGS sequence"/>
</dbReference>
<dbReference type="OrthoDB" id="2651057at2759"/>
<proteinExistence type="predicted"/>
<dbReference type="KEGG" id="sla:SERLADRAFT_435459"/>
<organism>
    <name type="scientific">Serpula lacrymans var. lacrymans (strain S7.9)</name>
    <name type="common">Dry rot fungus</name>
    <dbReference type="NCBI Taxonomy" id="578457"/>
    <lineage>
        <taxon>Eukaryota</taxon>
        <taxon>Fungi</taxon>
        <taxon>Dikarya</taxon>
        <taxon>Basidiomycota</taxon>
        <taxon>Agaricomycotina</taxon>
        <taxon>Agaricomycetes</taxon>
        <taxon>Agaricomycetidae</taxon>
        <taxon>Boletales</taxon>
        <taxon>Coniophorineae</taxon>
        <taxon>Serpulaceae</taxon>
        <taxon>Serpula</taxon>
    </lineage>
</organism>
<dbReference type="EMBL" id="GL945431">
    <property type="protein sequence ID" value="EGO27693.1"/>
    <property type="molecule type" value="Genomic_DNA"/>
</dbReference>
<protein>
    <submittedName>
        <fullName evidence="2">Uncharacterized protein</fullName>
    </submittedName>
</protein>
<name>F8NPK2_SERL9</name>
<reference evidence="2" key="1">
    <citation type="submission" date="2011-04" db="EMBL/GenBank/DDBJ databases">
        <title>Evolution of plant cell wall degrading machinery underlies the functional diversity of forest fungi.</title>
        <authorList>
            <consortium name="US DOE Joint Genome Institute (JGI-PGF)"/>
            <person name="Eastwood D.C."/>
            <person name="Floudas D."/>
            <person name="Binder M."/>
            <person name="Majcherczyk A."/>
            <person name="Schneider P."/>
            <person name="Aerts A."/>
            <person name="Asiegbu F.O."/>
            <person name="Baker S.E."/>
            <person name="Barry K."/>
            <person name="Bendiksby M."/>
            <person name="Blumentritt M."/>
            <person name="Coutinho P.M."/>
            <person name="Cullen D."/>
            <person name="Cullen D."/>
            <person name="Gathman A."/>
            <person name="Goodell B."/>
            <person name="Henrissat B."/>
            <person name="Ihrmark K."/>
            <person name="Kauserud H."/>
            <person name="Kohler A."/>
            <person name="LaButti K."/>
            <person name="Lapidus A."/>
            <person name="Lavin J.L."/>
            <person name="Lee Y.-H."/>
            <person name="Lindquist E."/>
            <person name="Lilly W."/>
            <person name="Lucas S."/>
            <person name="Morin E."/>
            <person name="Murat C."/>
            <person name="Oguiza J.A."/>
            <person name="Park J."/>
            <person name="Pisabarro A.G."/>
            <person name="Riley R."/>
            <person name="Rosling A."/>
            <person name="Salamov A."/>
            <person name="Schmidt O."/>
            <person name="Schmutz J."/>
            <person name="Skrede I."/>
            <person name="Stenlid J."/>
            <person name="Wiebenga A."/>
            <person name="Xie X."/>
            <person name="Kues U."/>
            <person name="Hibbett D.S."/>
            <person name="Hoffmeister D."/>
            <person name="Hogberg N."/>
            <person name="Martin F."/>
            <person name="Grigoriev I.V."/>
            <person name="Watkinson S.C."/>
        </authorList>
    </citation>
    <scope>NUCLEOTIDE SEQUENCE</scope>
    <source>
        <strain evidence="2">S7.9</strain>
    </source>
</reference>
<dbReference type="RefSeq" id="XP_007315784.1">
    <property type="nucleotide sequence ID" value="XM_007315722.1"/>
</dbReference>
<accession>F8NPK2</accession>
<dbReference type="AlphaFoldDB" id="F8NPK2"/>